<evidence type="ECO:0000313" key="2">
    <source>
        <dbReference type="Proteomes" id="UP000244792"/>
    </source>
</evidence>
<name>A0A2R4VZV7_THEAF</name>
<dbReference type="Proteomes" id="UP000244792">
    <property type="component" value="Chromosome"/>
</dbReference>
<dbReference type="InterPro" id="IPR019300">
    <property type="entry name" value="CooT"/>
</dbReference>
<dbReference type="KEGG" id="taci:TDSAC_0709"/>
<evidence type="ECO:0000313" key="1">
    <source>
        <dbReference type="EMBL" id="AWB10077.1"/>
    </source>
</evidence>
<organism evidence="1 2">
    <name type="scientific">Thermodesulfobium acidiphilum</name>
    <dbReference type="NCBI Taxonomy" id="1794699"/>
    <lineage>
        <taxon>Bacteria</taxon>
        <taxon>Pseudomonadati</taxon>
        <taxon>Thermodesulfobiota</taxon>
        <taxon>Thermodesulfobiia</taxon>
        <taxon>Thermodesulfobiales</taxon>
        <taxon>Thermodesulfobiaceae</taxon>
        <taxon>Thermodesulfobium</taxon>
    </lineage>
</organism>
<reference evidence="1 2" key="1">
    <citation type="submission" date="2017-04" db="EMBL/GenBank/DDBJ databases">
        <title>Genomic insights into metabolism of Thermodesulfobium acidiphilum.</title>
        <authorList>
            <person name="Toshchakov S.V."/>
            <person name="Frolov E.N."/>
            <person name="Kublanov I.V."/>
            <person name="Samarov N.I."/>
            <person name="Novikov A."/>
            <person name="Lebedinsky A.V."/>
            <person name="Bonch-Osmolovskaya E.A."/>
            <person name="Chernyh N.A."/>
        </authorList>
    </citation>
    <scope>NUCLEOTIDE SEQUENCE [LARGE SCALE GENOMIC DNA]</scope>
    <source>
        <strain evidence="1 2">3127-1</strain>
    </source>
</reference>
<dbReference type="AlphaFoldDB" id="A0A2R4VZV7"/>
<dbReference type="RefSeq" id="WP_108308907.1">
    <property type="nucleotide sequence ID" value="NZ_CP020921.1"/>
</dbReference>
<keyword evidence="2" id="KW-1185">Reference proteome</keyword>
<proteinExistence type="predicted"/>
<dbReference type="Pfam" id="PF10133">
    <property type="entry name" value="CooT"/>
    <property type="match status" value="1"/>
</dbReference>
<dbReference type="OrthoDB" id="5422162at2"/>
<sequence length="64" mass="7575">MCEASAFYKNQECEETLILKDVALLKPEEDNLWFLVNIFGEQKEIHAKLLEINLLQHKIIFQKI</sequence>
<accession>A0A2R4VZV7</accession>
<dbReference type="EMBL" id="CP020921">
    <property type="protein sequence ID" value="AWB10077.1"/>
    <property type="molecule type" value="Genomic_DNA"/>
</dbReference>
<gene>
    <name evidence="1" type="ORF">TDSAC_0709</name>
</gene>
<protein>
    <submittedName>
        <fullName evidence="1">Putative RNA-binding protein</fullName>
    </submittedName>
</protein>